<accession>A0A9J6AB23</accession>
<organism evidence="2 3">
    <name type="scientific">Solanum commersonii</name>
    <name type="common">Commerson's wild potato</name>
    <name type="synonym">Commerson's nightshade</name>
    <dbReference type="NCBI Taxonomy" id="4109"/>
    <lineage>
        <taxon>Eukaryota</taxon>
        <taxon>Viridiplantae</taxon>
        <taxon>Streptophyta</taxon>
        <taxon>Embryophyta</taxon>
        <taxon>Tracheophyta</taxon>
        <taxon>Spermatophyta</taxon>
        <taxon>Magnoliopsida</taxon>
        <taxon>eudicotyledons</taxon>
        <taxon>Gunneridae</taxon>
        <taxon>Pentapetalae</taxon>
        <taxon>asterids</taxon>
        <taxon>lamiids</taxon>
        <taxon>Solanales</taxon>
        <taxon>Solanaceae</taxon>
        <taxon>Solanoideae</taxon>
        <taxon>Solaneae</taxon>
        <taxon>Solanum</taxon>
    </lineage>
</organism>
<protein>
    <submittedName>
        <fullName evidence="2">Uncharacterized protein</fullName>
    </submittedName>
</protein>
<name>A0A9J6AB23_SOLCO</name>
<sequence>MTCSICKKIGHNKAVCAKVRTQSSQQSYILCLILLVVPRTTQTNSVYNGRSITFYFQNHICNYTIKPTNQAAPLSVIRDHTAYASFSLLFGARTSSEKILHGPTKLKSASPTNIDIGFKPRGLKWKGKDAVNTSQLQQMKANRKNWNHLTHHFDCEDTSVPLPYSNDHESVSVMDTSSPLDTTLPPDVNNPITHTVDEPVLPRKSNKTHKAPAYLNDYHCPTTTPKNHTSSLSLHALFSNHHHITPDAISPDSQFLIQSVCHNSEPMSYEEATINPA</sequence>
<comment type="caution">
    <text evidence="2">The sequence shown here is derived from an EMBL/GenBank/DDBJ whole genome shotgun (WGS) entry which is preliminary data.</text>
</comment>
<reference evidence="2 3" key="1">
    <citation type="submission" date="2020-09" db="EMBL/GenBank/DDBJ databases">
        <title>De no assembly of potato wild relative species, Solanum commersonii.</title>
        <authorList>
            <person name="Cho K."/>
        </authorList>
    </citation>
    <scope>NUCLEOTIDE SEQUENCE [LARGE SCALE GENOMIC DNA]</scope>
    <source>
        <strain evidence="2">LZ3.2</strain>
        <tissue evidence="2">Leaf</tissue>
    </source>
</reference>
<dbReference type="EMBL" id="JACXVP010000002">
    <property type="protein sequence ID" value="KAG5621688.1"/>
    <property type="molecule type" value="Genomic_DNA"/>
</dbReference>
<dbReference type="AlphaFoldDB" id="A0A9J6AB23"/>
<evidence type="ECO:0000313" key="3">
    <source>
        <dbReference type="Proteomes" id="UP000824120"/>
    </source>
</evidence>
<feature type="region of interest" description="Disordered" evidence="1">
    <location>
        <begin position="171"/>
        <end position="205"/>
    </location>
</feature>
<evidence type="ECO:0000313" key="2">
    <source>
        <dbReference type="EMBL" id="KAG5621688.1"/>
    </source>
</evidence>
<keyword evidence="3" id="KW-1185">Reference proteome</keyword>
<evidence type="ECO:0000256" key="1">
    <source>
        <dbReference type="SAM" id="MobiDB-lite"/>
    </source>
</evidence>
<dbReference type="OrthoDB" id="1752032at2759"/>
<dbReference type="Proteomes" id="UP000824120">
    <property type="component" value="Chromosome 2"/>
</dbReference>
<proteinExistence type="predicted"/>
<gene>
    <name evidence="2" type="ORF">H5410_006906</name>
</gene>